<name>A0AAV7Z0P3_9EUKA</name>
<sequence length="403" mass="48143">MNEKYQNYERVDLNHKKTMGQVKNHRENMVLVSKKKTKIHSQKQILDTESIDQLKNKQENEEVEEDDKKEVEEKEEESEIDEEEQEEEEYSKDEEEKEEETNSEEEEEKEETNSEEEEGEEKEEEDEEEEDEEGEDEEEEDEDDSDDSKEEDNEEDEEEEEETNSEEEEEEDEEEEDDEDEDDEEEKDEEDEDEEKEEEEEENKDIDWEELNFQTKKSWGEDLNISELFDFEPKKVRSYFNKFLGNNPELKKYLRSLIKAYLISEQLSVNILGKLNLLIPPNLKIFGGSNTEQVERMLEGQYLLQQSKRNRLLKPKQKSKKKAKPVIFSHNNEGLDTPFQRDFDPLESKNQINQPINEPSSSNEISQIDGEFSYLQNNPEIIRKRNFEIEKGSENNKNKKIKK</sequence>
<reference evidence="2" key="1">
    <citation type="submission" date="2022-08" db="EMBL/GenBank/DDBJ databases">
        <title>Novel sulphate-reducing endosymbionts in the free-living metamonad Anaeramoeba.</title>
        <authorList>
            <person name="Jerlstrom-Hultqvist J."/>
            <person name="Cepicka I."/>
            <person name="Gallot-Lavallee L."/>
            <person name="Salas-Leiva D."/>
            <person name="Curtis B.A."/>
            <person name="Zahonova K."/>
            <person name="Pipaliya S."/>
            <person name="Dacks J."/>
            <person name="Roger A.J."/>
        </authorList>
    </citation>
    <scope>NUCLEOTIDE SEQUENCE</scope>
    <source>
        <strain evidence="2">Busselton2</strain>
    </source>
</reference>
<dbReference type="EMBL" id="JANTQA010000038">
    <property type="protein sequence ID" value="KAJ3435627.1"/>
    <property type="molecule type" value="Genomic_DNA"/>
</dbReference>
<dbReference type="Proteomes" id="UP001146793">
    <property type="component" value="Unassembled WGS sequence"/>
</dbReference>
<organism evidence="2 3">
    <name type="scientific">Anaeramoeba flamelloides</name>
    <dbReference type="NCBI Taxonomy" id="1746091"/>
    <lineage>
        <taxon>Eukaryota</taxon>
        <taxon>Metamonada</taxon>
        <taxon>Anaeramoebidae</taxon>
        <taxon>Anaeramoeba</taxon>
    </lineage>
</organism>
<protein>
    <submittedName>
        <fullName evidence="2">Uncharacterized protein</fullName>
    </submittedName>
</protein>
<evidence type="ECO:0000256" key="1">
    <source>
        <dbReference type="SAM" id="MobiDB-lite"/>
    </source>
</evidence>
<evidence type="ECO:0000313" key="3">
    <source>
        <dbReference type="Proteomes" id="UP001146793"/>
    </source>
</evidence>
<gene>
    <name evidence="2" type="ORF">M0812_19369</name>
</gene>
<feature type="compositionally biased region" description="Basic and acidic residues" evidence="1">
    <location>
        <begin position="52"/>
        <end position="72"/>
    </location>
</feature>
<feature type="compositionally biased region" description="Acidic residues" evidence="1">
    <location>
        <begin position="73"/>
        <end position="210"/>
    </location>
</feature>
<dbReference type="AlphaFoldDB" id="A0AAV7Z0P3"/>
<proteinExistence type="predicted"/>
<feature type="region of interest" description="Disordered" evidence="1">
    <location>
        <begin position="17"/>
        <end position="210"/>
    </location>
</feature>
<evidence type="ECO:0000313" key="2">
    <source>
        <dbReference type="EMBL" id="KAJ3435627.1"/>
    </source>
</evidence>
<accession>A0AAV7Z0P3</accession>
<comment type="caution">
    <text evidence="2">The sequence shown here is derived from an EMBL/GenBank/DDBJ whole genome shotgun (WGS) entry which is preliminary data.</text>
</comment>
<feature type="compositionally biased region" description="Polar residues" evidence="1">
    <location>
        <begin position="42"/>
        <end position="51"/>
    </location>
</feature>